<dbReference type="CDD" id="cd00267">
    <property type="entry name" value="ABC_ATPase"/>
    <property type="match status" value="1"/>
</dbReference>
<reference evidence="2" key="1">
    <citation type="submission" date="2019-09" db="EMBL/GenBank/DDBJ databases">
        <title>Characterisation of the sponge microbiome using genome-centric metagenomics.</title>
        <authorList>
            <person name="Engelberts J.P."/>
            <person name="Robbins S.J."/>
            <person name="De Goeij J.M."/>
            <person name="Aranda M."/>
            <person name="Bell S.C."/>
            <person name="Webster N.S."/>
        </authorList>
    </citation>
    <scope>NUCLEOTIDE SEQUENCE</scope>
    <source>
        <strain evidence="2">SB0661_bin_32</strain>
    </source>
</reference>
<dbReference type="GO" id="GO:0005524">
    <property type="term" value="F:ATP binding"/>
    <property type="evidence" value="ECO:0007669"/>
    <property type="project" value="UniProtKB-KW"/>
</dbReference>
<name>A0A6B1DCZ1_9CHLR</name>
<proteinExistence type="predicted"/>
<dbReference type="SUPFAM" id="SSF52540">
    <property type="entry name" value="P-loop containing nucleoside triphosphate hydrolases"/>
    <property type="match status" value="1"/>
</dbReference>
<dbReference type="AlphaFoldDB" id="A0A6B1DCZ1"/>
<accession>A0A6B1DCZ1</accession>
<evidence type="ECO:0000313" key="2">
    <source>
        <dbReference type="EMBL" id="MYC97262.1"/>
    </source>
</evidence>
<comment type="caution">
    <text evidence="2">The sequence shown here is derived from an EMBL/GenBank/DDBJ whole genome shotgun (WGS) entry which is preliminary data.</text>
</comment>
<dbReference type="Gene3D" id="3.40.50.300">
    <property type="entry name" value="P-loop containing nucleotide triphosphate hydrolases"/>
    <property type="match status" value="1"/>
</dbReference>
<dbReference type="PANTHER" id="PTHR43581">
    <property type="entry name" value="ATP/GTP PHOSPHATASE"/>
    <property type="match status" value="1"/>
</dbReference>
<protein>
    <submittedName>
        <fullName evidence="2">ATP-binding protein</fullName>
    </submittedName>
</protein>
<gene>
    <name evidence="2" type="ORF">F4X14_20080</name>
</gene>
<dbReference type="Pfam" id="PF13175">
    <property type="entry name" value="AAA_15"/>
    <property type="match status" value="1"/>
</dbReference>
<keyword evidence="2" id="KW-0547">Nucleotide-binding</keyword>
<keyword evidence="2" id="KW-0067">ATP-binding</keyword>
<feature type="domain" description="Endonuclease GajA/Old nuclease/RecF-like AAA" evidence="1">
    <location>
        <begin position="329"/>
        <end position="404"/>
    </location>
</feature>
<dbReference type="InterPro" id="IPR051396">
    <property type="entry name" value="Bact_Antivir_Def_Nuclease"/>
</dbReference>
<sequence>MIRQGRGAGMKFTFENLGPIRKAELELGDLTIISGLNNTGKTHIVYALYGFLNGFDEQFSGNWGNSFVENCFARIGDVPVAEATQRLRDDGQVMWEMSKELLEEERDRLVVEMVAEYSENGISRTFNASRDYFRGASFRVDYRDESFVRISSSHLHLEAIGGSINWTHDGERISVSLISESPEEFGPHSPAPGYLKRVVVRTYLRFLLGGAFMFVQNPLIFSSSRHTIPLFISELDYVRGQFVRSRQFKERQSNSSPPFDFGPLENIGSYPLPVHDNIDFYRRVPLLAEFYGNETSEDSAGPIEEMLRGRFKVVNDSVRLTSSPGDEAVFDIPLHLASSSTWELSSLHFFLKYIFDMDISRLIIIDEPESHLDTTNQIRLARLLAELVNAGNRVLITTHSDYIVKEVNNLIMLSSGFARKEETMERLGYREADVLSPGRVRAYTAEGGGLIPNKVDEYGIQMPVFDQTIDDINRRARELYTRIEREKGDE</sequence>
<organism evidence="2">
    <name type="scientific">Caldilineaceae bacterium SB0661_bin_32</name>
    <dbReference type="NCBI Taxonomy" id="2605255"/>
    <lineage>
        <taxon>Bacteria</taxon>
        <taxon>Bacillati</taxon>
        <taxon>Chloroflexota</taxon>
        <taxon>Caldilineae</taxon>
        <taxon>Caldilineales</taxon>
        <taxon>Caldilineaceae</taxon>
    </lineage>
</organism>
<dbReference type="PANTHER" id="PTHR43581:SF4">
    <property type="entry name" value="ATP_GTP PHOSPHATASE"/>
    <property type="match status" value="1"/>
</dbReference>
<dbReference type="InterPro" id="IPR041685">
    <property type="entry name" value="AAA_GajA/Old/RecF-like"/>
</dbReference>
<dbReference type="InterPro" id="IPR027417">
    <property type="entry name" value="P-loop_NTPase"/>
</dbReference>
<dbReference type="EMBL" id="VXMH01000110">
    <property type="protein sequence ID" value="MYC97262.1"/>
    <property type="molecule type" value="Genomic_DNA"/>
</dbReference>
<evidence type="ECO:0000259" key="1">
    <source>
        <dbReference type="Pfam" id="PF13175"/>
    </source>
</evidence>